<gene>
    <name evidence="2" type="ORF">THAOC_25589</name>
</gene>
<dbReference type="Proteomes" id="UP000266841">
    <property type="component" value="Unassembled WGS sequence"/>
</dbReference>
<sequence length="96" mass="10982">MDEGRRQRHSFGGIPTSGYGLTQEIDRSLPNDDELSRHEVYYPPRNIHPPQNPKYKKVFTDGFRKKAGLPKKAFDKKKAAKEKKARAARKVAKMGN</sequence>
<feature type="region of interest" description="Disordered" evidence="1">
    <location>
        <begin position="1"/>
        <end position="54"/>
    </location>
</feature>
<dbReference type="AlphaFoldDB" id="K0RM35"/>
<reference evidence="2 3" key="1">
    <citation type="journal article" date="2012" name="Genome Biol.">
        <title>Genome and low-iron response of an oceanic diatom adapted to chronic iron limitation.</title>
        <authorList>
            <person name="Lommer M."/>
            <person name="Specht M."/>
            <person name="Roy A.S."/>
            <person name="Kraemer L."/>
            <person name="Andreson R."/>
            <person name="Gutowska M.A."/>
            <person name="Wolf J."/>
            <person name="Bergner S.V."/>
            <person name="Schilhabel M.B."/>
            <person name="Klostermeier U.C."/>
            <person name="Beiko R.G."/>
            <person name="Rosenstiel P."/>
            <person name="Hippler M."/>
            <person name="Laroche J."/>
        </authorList>
    </citation>
    <scope>NUCLEOTIDE SEQUENCE [LARGE SCALE GENOMIC DNA]</scope>
    <source>
        <strain evidence="2 3">CCMP1005</strain>
    </source>
</reference>
<dbReference type="EMBL" id="AGNL01035329">
    <property type="protein sequence ID" value="EJK54758.1"/>
    <property type="molecule type" value="Genomic_DNA"/>
</dbReference>
<organism evidence="2 3">
    <name type="scientific">Thalassiosira oceanica</name>
    <name type="common">Marine diatom</name>
    <dbReference type="NCBI Taxonomy" id="159749"/>
    <lineage>
        <taxon>Eukaryota</taxon>
        <taxon>Sar</taxon>
        <taxon>Stramenopiles</taxon>
        <taxon>Ochrophyta</taxon>
        <taxon>Bacillariophyta</taxon>
        <taxon>Coscinodiscophyceae</taxon>
        <taxon>Thalassiosirophycidae</taxon>
        <taxon>Thalassiosirales</taxon>
        <taxon>Thalassiosiraceae</taxon>
        <taxon>Thalassiosira</taxon>
    </lineage>
</organism>
<protein>
    <submittedName>
        <fullName evidence="2">Uncharacterized protein</fullName>
    </submittedName>
</protein>
<proteinExistence type="predicted"/>
<comment type="caution">
    <text evidence="2">The sequence shown here is derived from an EMBL/GenBank/DDBJ whole genome shotgun (WGS) entry which is preliminary data.</text>
</comment>
<keyword evidence="3" id="KW-1185">Reference proteome</keyword>
<feature type="region of interest" description="Disordered" evidence="1">
    <location>
        <begin position="70"/>
        <end position="96"/>
    </location>
</feature>
<name>K0RM35_THAOC</name>
<feature type="compositionally biased region" description="Basic residues" evidence="1">
    <location>
        <begin position="78"/>
        <end position="96"/>
    </location>
</feature>
<evidence type="ECO:0000313" key="2">
    <source>
        <dbReference type="EMBL" id="EJK54758.1"/>
    </source>
</evidence>
<evidence type="ECO:0000256" key="1">
    <source>
        <dbReference type="SAM" id="MobiDB-lite"/>
    </source>
</evidence>
<accession>K0RM35</accession>
<evidence type="ECO:0000313" key="3">
    <source>
        <dbReference type="Proteomes" id="UP000266841"/>
    </source>
</evidence>
<feature type="compositionally biased region" description="Basic and acidic residues" evidence="1">
    <location>
        <begin position="24"/>
        <end position="40"/>
    </location>
</feature>